<dbReference type="RefSeq" id="WP_011796331.1">
    <property type="nucleotide sequence ID" value="NZ_CP023687.1"/>
</dbReference>
<accession>A0ABY9AJX7</accession>
<keyword evidence="3" id="KW-1185">Reference proteome</keyword>
<protein>
    <recommendedName>
        <fullName evidence="4">DUF1240 domain-containing protein</fullName>
    </recommendedName>
</protein>
<evidence type="ECO:0000256" key="1">
    <source>
        <dbReference type="SAM" id="Phobius"/>
    </source>
</evidence>
<dbReference type="EMBL" id="CP127363">
    <property type="protein sequence ID" value="WIY47049.1"/>
    <property type="molecule type" value="Genomic_DNA"/>
</dbReference>
<feature type="transmembrane region" description="Helical" evidence="1">
    <location>
        <begin position="16"/>
        <end position="36"/>
    </location>
</feature>
<reference evidence="2 3" key="1">
    <citation type="submission" date="2023-06" db="EMBL/GenBank/DDBJ databases">
        <authorList>
            <person name="Ham H."/>
            <person name="Park D.S."/>
        </authorList>
    </citation>
    <scope>NUCLEOTIDE SEQUENCE [LARGE SCALE GENOMIC DNA]</scope>
    <source>
        <strain evidence="2 3">KACC 17005</strain>
    </source>
</reference>
<keyword evidence="1" id="KW-0472">Membrane</keyword>
<evidence type="ECO:0000313" key="2">
    <source>
        <dbReference type="EMBL" id="WIY47049.1"/>
    </source>
</evidence>
<evidence type="ECO:0000313" key="3">
    <source>
        <dbReference type="Proteomes" id="UP001242732"/>
    </source>
</evidence>
<evidence type="ECO:0008006" key="4">
    <source>
        <dbReference type="Google" id="ProtNLM"/>
    </source>
</evidence>
<sequence>MPEHIDRQELLKIRKAMVIGLPSIVFVIFLCCFFVLPEVFRSINDLLNDSPVVRISVAGSSVFFALPLALIMLVLAASKAIPIKWNGADFFVRLLNINIFVAGAFMVIGMPALTLAQYHYLPTLGYSKCNELRGHPTMWFNDWVKNPEWCVHGKDRAWVMEQAQKGTSQ</sequence>
<keyword evidence="1" id="KW-0812">Transmembrane</keyword>
<proteinExistence type="predicted"/>
<gene>
    <name evidence="2" type="ORF">QRO08_14450</name>
</gene>
<feature type="transmembrane region" description="Helical" evidence="1">
    <location>
        <begin position="56"/>
        <end position="78"/>
    </location>
</feature>
<name>A0ABY9AJX7_PARCI</name>
<dbReference type="GeneID" id="79792953"/>
<organism evidence="2 3">
    <name type="scientific">Paracidovorax citrulli</name>
    <name type="common">Acidovorax citrulli</name>
    <dbReference type="NCBI Taxonomy" id="80869"/>
    <lineage>
        <taxon>Bacteria</taxon>
        <taxon>Pseudomonadati</taxon>
        <taxon>Pseudomonadota</taxon>
        <taxon>Betaproteobacteria</taxon>
        <taxon>Burkholderiales</taxon>
        <taxon>Comamonadaceae</taxon>
        <taxon>Paracidovorax</taxon>
    </lineage>
</organism>
<dbReference type="Proteomes" id="UP001242732">
    <property type="component" value="Chromosome"/>
</dbReference>
<keyword evidence="1" id="KW-1133">Transmembrane helix</keyword>
<feature type="transmembrane region" description="Helical" evidence="1">
    <location>
        <begin position="90"/>
        <end position="113"/>
    </location>
</feature>